<accession>A0A915IH63</accession>
<protein>
    <submittedName>
        <fullName evidence="2">Uncharacterized protein</fullName>
    </submittedName>
</protein>
<keyword evidence="1" id="KW-1185">Reference proteome</keyword>
<sequence>MVIIIIIINIKNNGDRYAHRVYLETESNYSPDAKSTHLTAAGYTFQNDDVLDIKKNKGTFKK</sequence>
<evidence type="ECO:0000313" key="2">
    <source>
        <dbReference type="WBParaSite" id="nRc.2.0.1.t13420-RA"/>
    </source>
</evidence>
<evidence type="ECO:0000313" key="1">
    <source>
        <dbReference type="Proteomes" id="UP000887565"/>
    </source>
</evidence>
<dbReference type="Proteomes" id="UP000887565">
    <property type="component" value="Unplaced"/>
</dbReference>
<organism evidence="1 2">
    <name type="scientific">Romanomermis culicivorax</name>
    <name type="common">Nematode worm</name>
    <dbReference type="NCBI Taxonomy" id="13658"/>
    <lineage>
        <taxon>Eukaryota</taxon>
        <taxon>Metazoa</taxon>
        <taxon>Ecdysozoa</taxon>
        <taxon>Nematoda</taxon>
        <taxon>Enoplea</taxon>
        <taxon>Dorylaimia</taxon>
        <taxon>Mermithida</taxon>
        <taxon>Mermithoidea</taxon>
        <taxon>Mermithidae</taxon>
        <taxon>Romanomermis</taxon>
    </lineage>
</organism>
<name>A0A915IH63_ROMCU</name>
<dbReference type="WBParaSite" id="nRc.2.0.1.t13420-RA">
    <property type="protein sequence ID" value="nRc.2.0.1.t13420-RA"/>
    <property type="gene ID" value="nRc.2.0.1.g13420"/>
</dbReference>
<reference evidence="2" key="1">
    <citation type="submission" date="2022-11" db="UniProtKB">
        <authorList>
            <consortium name="WormBaseParasite"/>
        </authorList>
    </citation>
    <scope>IDENTIFICATION</scope>
</reference>
<proteinExistence type="predicted"/>
<dbReference type="AlphaFoldDB" id="A0A915IH63"/>